<keyword evidence="2" id="KW-1185">Reference proteome</keyword>
<evidence type="ECO:0000313" key="2">
    <source>
        <dbReference type="Proteomes" id="UP001055879"/>
    </source>
</evidence>
<reference evidence="2" key="1">
    <citation type="journal article" date="2022" name="Mol. Ecol. Resour.">
        <title>The genomes of chicory, endive, great burdock and yacon provide insights into Asteraceae palaeo-polyploidization history and plant inulin production.</title>
        <authorList>
            <person name="Fan W."/>
            <person name="Wang S."/>
            <person name="Wang H."/>
            <person name="Wang A."/>
            <person name="Jiang F."/>
            <person name="Liu H."/>
            <person name="Zhao H."/>
            <person name="Xu D."/>
            <person name="Zhang Y."/>
        </authorList>
    </citation>
    <scope>NUCLEOTIDE SEQUENCE [LARGE SCALE GENOMIC DNA]</scope>
    <source>
        <strain evidence="2">cv. Niubang</strain>
    </source>
</reference>
<reference evidence="1 2" key="2">
    <citation type="journal article" date="2022" name="Mol. Ecol. Resour.">
        <title>The genomes of chicory, endive, great burdock and yacon provide insights into Asteraceae paleo-polyploidization history and plant inulin production.</title>
        <authorList>
            <person name="Fan W."/>
            <person name="Wang S."/>
            <person name="Wang H."/>
            <person name="Wang A."/>
            <person name="Jiang F."/>
            <person name="Liu H."/>
            <person name="Zhao H."/>
            <person name="Xu D."/>
            <person name="Zhang Y."/>
        </authorList>
    </citation>
    <scope>NUCLEOTIDE SEQUENCE [LARGE SCALE GENOMIC DNA]</scope>
    <source>
        <strain evidence="2">cv. Niubang</strain>
    </source>
</reference>
<name>A0ACB9CJH2_ARCLA</name>
<gene>
    <name evidence="1" type="ORF">L6452_13899</name>
</gene>
<protein>
    <submittedName>
        <fullName evidence="1">Uncharacterized protein</fullName>
    </submittedName>
</protein>
<accession>A0ACB9CJH2</accession>
<dbReference type="EMBL" id="CM042050">
    <property type="protein sequence ID" value="KAI3734431.1"/>
    <property type="molecule type" value="Genomic_DNA"/>
</dbReference>
<evidence type="ECO:0000313" key="1">
    <source>
        <dbReference type="EMBL" id="KAI3734431.1"/>
    </source>
</evidence>
<dbReference type="Proteomes" id="UP001055879">
    <property type="component" value="Linkage Group LG04"/>
</dbReference>
<proteinExistence type="predicted"/>
<organism evidence="1 2">
    <name type="scientific">Arctium lappa</name>
    <name type="common">Greater burdock</name>
    <name type="synonym">Lappa major</name>
    <dbReference type="NCBI Taxonomy" id="4217"/>
    <lineage>
        <taxon>Eukaryota</taxon>
        <taxon>Viridiplantae</taxon>
        <taxon>Streptophyta</taxon>
        <taxon>Embryophyta</taxon>
        <taxon>Tracheophyta</taxon>
        <taxon>Spermatophyta</taxon>
        <taxon>Magnoliopsida</taxon>
        <taxon>eudicotyledons</taxon>
        <taxon>Gunneridae</taxon>
        <taxon>Pentapetalae</taxon>
        <taxon>asterids</taxon>
        <taxon>campanulids</taxon>
        <taxon>Asterales</taxon>
        <taxon>Asteraceae</taxon>
        <taxon>Carduoideae</taxon>
        <taxon>Cardueae</taxon>
        <taxon>Arctiinae</taxon>
        <taxon>Arctium</taxon>
    </lineage>
</organism>
<comment type="caution">
    <text evidence="1">The sequence shown here is derived from an EMBL/GenBank/DDBJ whole genome shotgun (WGS) entry which is preliminary data.</text>
</comment>
<sequence>MMKPTSGLGLIQFRDTFRSADAFPMYSFHPGSNGDLNSRRHEHPVKIPGADLRNAVDGSAKVAQFSQRIMPLYMGALFEKHKIVKYPHHASQTMMLISFEVEKRTPRFVFLSMKRQI</sequence>